<organism evidence="1 2">
    <name type="scientific">Paenibacillus larvae subsp. larvae</name>
    <dbReference type="NCBI Taxonomy" id="147375"/>
    <lineage>
        <taxon>Bacteria</taxon>
        <taxon>Bacillati</taxon>
        <taxon>Bacillota</taxon>
        <taxon>Bacilli</taxon>
        <taxon>Bacillales</taxon>
        <taxon>Paenibacillaceae</taxon>
        <taxon>Paenibacillus</taxon>
    </lineage>
</organism>
<dbReference type="Proteomes" id="UP000464330">
    <property type="component" value="Plasmid unnamed2"/>
</dbReference>
<accession>A0A6C0R042</accession>
<reference evidence="1 2" key="1">
    <citation type="journal article" date="2020" name="Int. J. Med. Microbiol.">
        <title>Discovery of Paenibacillus larvae ERIC V: Phenotypic and genomic comparison to genotypes ERIC I-IV reveal different inventories of virulence factors which correlate with epidemiological prevalences of American Foulbrood.</title>
        <authorList>
            <person name="Beims H."/>
            <person name="Bunk B."/>
            <person name="Erler S."/>
            <person name="Mohr K.I."/>
            <person name="Sproer C."/>
            <person name="Pradella S."/>
            <person name="Gunther G."/>
            <person name="Rohde M."/>
            <person name="von der Ohe W."/>
            <person name="Steinert M."/>
        </authorList>
    </citation>
    <scope>NUCLEOTIDE SEQUENCE [LARGE SCALE GENOMIC DNA]</scope>
    <source>
        <strain evidence="1">Eric_V</strain>
        <plasmid evidence="1">unnamed2</plasmid>
    </source>
</reference>
<proteinExistence type="predicted"/>
<dbReference type="EMBL" id="CP019720">
    <property type="protein sequence ID" value="QHZ54147.1"/>
    <property type="molecule type" value="Genomic_DNA"/>
</dbReference>
<geneLocation type="plasmid" evidence="1 2">
    <name>unnamed2</name>
</geneLocation>
<dbReference type="AlphaFoldDB" id="A0A6C0R042"/>
<protein>
    <submittedName>
        <fullName evidence="1">Uncharacterized protein</fullName>
    </submittedName>
</protein>
<keyword evidence="1" id="KW-0614">Plasmid</keyword>
<evidence type="ECO:0000313" key="2">
    <source>
        <dbReference type="Proteomes" id="UP000464330"/>
    </source>
</evidence>
<sequence>MFISHLASEAPYIPITEARGFTALNYNETFYSEIE</sequence>
<evidence type="ECO:0000313" key="1">
    <source>
        <dbReference type="EMBL" id="QHZ54147.1"/>
    </source>
</evidence>
<name>A0A6C0R042_9BACL</name>
<gene>
    <name evidence="1" type="ORF">ERICV_05163</name>
</gene>